<gene>
    <name evidence="5" type="ORF">SCHCODRAFT_76401</name>
</gene>
<accession>D8Q3V4</accession>
<dbReference type="InParanoid" id="D8Q3V4"/>
<dbReference type="AlphaFoldDB" id="D8Q3V4"/>
<evidence type="ECO:0000313" key="6">
    <source>
        <dbReference type="Proteomes" id="UP000007431"/>
    </source>
</evidence>
<name>D8Q3V4_SCHCM</name>
<dbReference type="VEuPathDB" id="FungiDB:SCHCODRAFT_02627364"/>
<dbReference type="InterPro" id="IPR036864">
    <property type="entry name" value="Zn2-C6_fun-type_DNA-bd_sf"/>
</dbReference>
<dbReference type="PROSITE" id="PS50048">
    <property type="entry name" value="ZN2_CY6_FUNGAL_2"/>
    <property type="match status" value="1"/>
</dbReference>
<keyword evidence="6" id="KW-1185">Reference proteome</keyword>
<evidence type="ECO:0000256" key="3">
    <source>
        <dbReference type="SAM" id="MobiDB-lite"/>
    </source>
</evidence>
<dbReference type="GO" id="GO:0000981">
    <property type="term" value="F:DNA-binding transcription factor activity, RNA polymerase II-specific"/>
    <property type="evidence" value="ECO:0007669"/>
    <property type="project" value="InterPro"/>
</dbReference>
<protein>
    <recommendedName>
        <fullName evidence="4">Zn(2)-C6 fungal-type domain-containing protein</fullName>
    </recommendedName>
</protein>
<dbReference type="PANTHER" id="PTHR37534">
    <property type="entry name" value="TRANSCRIPTIONAL ACTIVATOR PROTEIN UGA3"/>
    <property type="match status" value="1"/>
</dbReference>
<proteinExistence type="predicted"/>
<dbReference type="Proteomes" id="UP000007431">
    <property type="component" value="Unassembled WGS sequence"/>
</dbReference>
<dbReference type="STRING" id="578458.D8Q3V4"/>
<dbReference type="Pfam" id="PF11951">
    <property type="entry name" value="Fungal_trans_2"/>
    <property type="match status" value="1"/>
</dbReference>
<feature type="region of interest" description="Disordered" evidence="3">
    <location>
        <begin position="108"/>
        <end position="134"/>
    </location>
</feature>
<dbReference type="eggNOG" id="ENOG502RX7Y">
    <property type="taxonomic scope" value="Eukaryota"/>
</dbReference>
<feature type="region of interest" description="Disordered" evidence="3">
    <location>
        <begin position="155"/>
        <end position="192"/>
    </location>
</feature>
<feature type="compositionally biased region" description="Polar residues" evidence="3">
    <location>
        <begin position="111"/>
        <end position="129"/>
    </location>
</feature>
<dbReference type="SMART" id="SM00066">
    <property type="entry name" value="GAL4"/>
    <property type="match status" value="1"/>
</dbReference>
<dbReference type="PANTHER" id="PTHR37534:SF20">
    <property type="entry name" value="PRO1A C6 ZINK-FINGER PROTEIN"/>
    <property type="match status" value="1"/>
</dbReference>
<dbReference type="SUPFAM" id="SSF57701">
    <property type="entry name" value="Zn2/Cys6 DNA-binding domain"/>
    <property type="match status" value="1"/>
</dbReference>
<comment type="subcellular location">
    <subcellularLocation>
        <location evidence="1">Nucleus</location>
    </subcellularLocation>
</comment>
<dbReference type="Gene3D" id="4.10.240.10">
    <property type="entry name" value="Zn(2)-C6 fungal-type DNA-binding domain"/>
    <property type="match status" value="1"/>
</dbReference>
<feature type="region of interest" description="Disordered" evidence="3">
    <location>
        <begin position="1"/>
        <end position="21"/>
    </location>
</feature>
<feature type="compositionally biased region" description="Low complexity" evidence="3">
    <location>
        <begin position="169"/>
        <end position="192"/>
    </location>
</feature>
<dbReference type="InterPro" id="IPR021858">
    <property type="entry name" value="Fun_TF"/>
</dbReference>
<sequence length="649" mass="71630">MPPAAKQKRAAADRAKGASRAKSGCYTCRIRRKKCDEELDPDGACKTCSRLRLQCLGFGTKRPDYLRDNDKVNEMRDKIKLHLATNGMIKGHAGASSRAMDDRPVCMLHESPNSEFTPSPESSPQSPAYSLNDDDGFSGGEYTLGLHRHALSSVRDDKYPMPNLTQRQSSTSAPPTSSFDDPPTSSSALMAPSPAPVECKKSTFGQLYNINFSTWGEDSYLTDPTTFGELGLSYMPQMTIPTPFGFGNDEFIHKYCSRLAKAQFLLADQSKFADILFSPMQCSELLKKAARLLSMVDDSRTRDPTRRALSLTDVKLHHDALWREASENNGGEVMLWNQKTPEEIATAAMITVSAYLFDGGRGRWKPWLTVLCKWAHDALYSDLQTPPALALIKCTERGRFLIKTAMWFDVLASVTTQKSPIFFDTFRELFGPTESGISELDMQEPHTDSRLSMLELMGCENSVVWALSETTCLAEWKTKAERAGQLSTKDLVARATAIETVLAQPRPAPPFGLTFDPAAHDRQLTADIFHAAARLYLHTVLHGAHPRVPDIQHAVRATLDALRRVHDVAAGPNIVRNTVFAAFIAGALADGDAARAEVRGVLELGVGGTGNCRPIKDLLQTIWTERAAASPSNPVPWRERLAEERMLLV</sequence>
<evidence type="ECO:0000259" key="4">
    <source>
        <dbReference type="PROSITE" id="PS50048"/>
    </source>
</evidence>
<keyword evidence="2" id="KW-0539">Nucleus</keyword>
<evidence type="ECO:0000313" key="5">
    <source>
        <dbReference type="EMBL" id="EFI97118.1"/>
    </source>
</evidence>
<dbReference type="GO" id="GO:0005634">
    <property type="term" value="C:nucleus"/>
    <property type="evidence" value="ECO:0007669"/>
    <property type="project" value="UniProtKB-SubCell"/>
</dbReference>
<feature type="domain" description="Zn(2)-C6 fungal-type" evidence="4">
    <location>
        <begin position="24"/>
        <end position="55"/>
    </location>
</feature>
<dbReference type="OMA" id="DWMRENN"/>
<evidence type="ECO:0000256" key="2">
    <source>
        <dbReference type="ARBA" id="ARBA00023242"/>
    </source>
</evidence>
<reference evidence="5 6" key="1">
    <citation type="journal article" date="2010" name="Nat. Biotechnol.">
        <title>Genome sequence of the model mushroom Schizophyllum commune.</title>
        <authorList>
            <person name="Ohm R.A."/>
            <person name="de Jong J.F."/>
            <person name="Lugones L.G."/>
            <person name="Aerts A."/>
            <person name="Kothe E."/>
            <person name="Stajich J.E."/>
            <person name="de Vries R.P."/>
            <person name="Record E."/>
            <person name="Levasseur A."/>
            <person name="Baker S.E."/>
            <person name="Bartholomew K.A."/>
            <person name="Coutinho P.M."/>
            <person name="Erdmann S."/>
            <person name="Fowler T.J."/>
            <person name="Gathman A.C."/>
            <person name="Lombard V."/>
            <person name="Henrissat B."/>
            <person name="Knabe N."/>
            <person name="Kuees U."/>
            <person name="Lilly W.W."/>
            <person name="Lindquist E."/>
            <person name="Lucas S."/>
            <person name="Magnuson J.K."/>
            <person name="Piumi F."/>
            <person name="Raudaskoski M."/>
            <person name="Salamov A."/>
            <person name="Schmutz J."/>
            <person name="Schwarze F.W.M.R."/>
            <person name="vanKuyk P.A."/>
            <person name="Horton J.S."/>
            <person name="Grigoriev I.V."/>
            <person name="Woesten H.A.B."/>
        </authorList>
    </citation>
    <scope>NUCLEOTIDE SEQUENCE [LARGE SCALE GENOMIC DNA]</scope>
    <source>
        <strain evidence="6">H4-8 / FGSC 9210</strain>
    </source>
</reference>
<dbReference type="GO" id="GO:0008270">
    <property type="term" value="F:zinc ion binding"/>
    <property type="evidence" value="ECO:0007669"/>
    <property type="project" value="InterPro"/>
</dbReference>
<dbReference type="CDD" id="cd00067">
    <property type="entry name" value="GAL4"/>
    <property type="match status" value="1"/>
</dbReference>
<dbReference type="PROSITE" id="PS00463">
    <property type="entry name" value="ZN2_CY6_FUNGAL_1"/>
    <property type="match status" value="1"/>
</dbReference>
<evidence type="ECO:0000256" key="1">
    <source>
        <dbReference type="ARBA" id="ARBA00004123"/>
    </source>
</evidence>
<dbReference type="InterPro" id="IPR001138">
    <property type="entry name" value="Zn2Cys6_DnaBD"/>
</dbReference>
<organism evidence="6">
    <name type="scientific">Schizophyllum commune (strain H4-8 / FGSC 9210)</name>
    <name type="common">Split gill fungus</name>
    <dbReference type="NCBI Taxonomy" id="578458"/>
    <lineage>
        <taxon>Eukaryota</taxon>
        <taxon>Fungi</taxon>
        <taxon>Dikarya</taxon>
        <taxon>Basidiomycota</taxon>
        <taxon>Agaricomycotina</taxon>
        <taxon>Agaricomycetes</taxon>
        <taxon>Agaricomycetidae</taxon>
        <taxon>Agaricales</taxon>
        <taxon>Schizophyllaceae</taxon>
        <taxon>Schizophyllum</taxon>
    </lineage>
</organism>
<dbReference type="EMBL" id="GL377306">
    <property type="protein sequence ID" value="EFI97118.1"/>
    <property type="molecule type" value="Genomic_DNA"/>
</dbReference>
<dbReference type="HOGENOM" id="CLU_013536_0_0_1"/>